<dbReference type="InterPro" id="IPR003428">
    <property type="entry name" value="MAM33"/>
</dbReference>
<organism evidence="1 2">
    <name type="scientific">Spizellomyces punctatus (strain DAOM BR117)</name>
    <dbReference type="NCBI Taxonomy" id="645134"/>
    <lineage>
        <taxon>Eukaryota</taxon>
        <taxon>Fungi</taxon>
        <taxon>Fungi incertae sedis</taxon>
        <taxon>Chytridiomycota</taxon>
        <taxon>Chytridiomycota incertae sedis</taxon>
        <taxon>Chytridiomycetes</taxon>
        <taxon>Spizellomycetales</taxon>
        <taxon>Spizellomycetaceae</taxon>
        <taxon>Spizellomyces</taxon>
    </lineage>
</organism>
<dbReference type="AlphaFoldDB" id="A0A0L0H816"/>
<dbReference type="GeneID" id="27690684"/>
<dbReference type="PANTHER" id="PTHR10826:SF1">
    <property type="entry name" value="COMPLEMENT COMPONENT 1 Q SUBCOMPONENT-BINDING PROTEIN, MITOCHONDRIAL"/>
    <property type="match status" value="1"/>
</dbReference>
<name>A0A0L0H816_SPIPD</name>
<reference evidence="1 2" key="1">
    <citation type="submission" date="2009-08" db="EMBL/GenBank/DDBJ databases">
        <title>The Genome Sequence of Spizellomyces punctatus strain DAOM BR117.</title>
        <authorList>
            <consortium name="The Broad Institute Genome Sequencing Platform"/>
            <person name="Russ C."/>
            <person name="Cuomo C."/>
            <person name="Shea T."/>
            <person name="Young S.K."/>
            <person name="Zeng Q."/>
            <person name="Koehrsen M."/>
            <person name="Haas B."/>
            <person name="Borodovsky M."/>
            <person name="Guigo R."/>
            <person name="Alvarado L."/>
            <person name="Berlin A."/>
            <person name="Bochicchio J."/>
            <person name="Borenstein D."/>
            <person name="Chapman S."/>
            <person name="Chen Z."/>
            <person name="Engels R."/>
            <person name="Freedman E."/>
            <person name="Gellesch M."/>
            <person name="Goldberg J."/>
            <person name="Griggs A."/>
            <person name="Gujja S."/>
            <person name="Heiman D."/>
            <person name="Hepburn T."/>
            <person name="Howarth C."/>
            <person name="Jen D."/>
            <person name="Larson L."/>
            <person name="Lewis B."/>
            <person name="Mehta T."/>
            <person name="Park D."/>
            <person name="Pearson M."/>
            <person name="Roberts A."/>
            <person name="Saif S."/>
            <person name="Shenoy N."/>
            <person name="Sisk P."/>
            <person name="Stolte C."/>
            <person name="Sykes S."/>
            <person name="Thomson T."/>
            <person name="Walk T."/>
            <person name="White J."/>
            <person name="Yandava C."/>
            <person name="Burger G."/>
            <person name="Gray M.W."/>
            <person name="Holland P.W.H."/>
            <person name="King N."/>
            <person name="Lang F.B.F."/>
            <person name="Roger A.J."/>
            <person name="Ruiz-Trillo I."/>
            <person name="Lander E."/>
            <person name="Nusbaum C."/>
        </authorList>
    </citation>
    <scope>NUCLEOTIDE SEQUENCE [LARGE SCALE GENOMIC DNA]</scope>
    <source>
        <strain evidence="1 2">DAOM BR117</strain>
    </source>
</reference>
<dbReference type="STRING" id="645134.A0A0L0H816"/>
<dbReference type="RefSeq" id="XP_016605114.1">
    <property type="nucleotide sequence ID" value="XM_016755636.1"/>
</dbReference>
<proteinExistence type="predicted"/>
<evidence type="ECO:0000313" key="1">
    <source>
        <dbReference type="EMBL" id="KNC97074.1"/>
    </source>
</evidence>
<evidence type="ECO:0000313" key="2">
    <source>
        <dbReference type="Proteomes" id="UP000053201"/>
    </source>
</evidence>
<dbReference type="InterPro" id="IPR036561">
    <property type="entry name" value="MAM33_sf"/>
</dbReference>
<dbReference type="InParanoid" id="A0A0L0H816"/>
<protein>
    <recommendedName>
        <fullName evidence="3">Mitochondrial glyco protein</fullName>
    </recommendedName>
</protein>
<dbReference type="Pfam" id="PF02330">
    <property type="entry name" value="MAM33"/>
    <property type="match status" value="1"/>
</dbReference>
<dbReference type="Gene3D" id="3.10.280.10">
    <property type="entry name" value="Mitochondrial glycoprotein"/>
    <property type="match status" value="1"/>
</dbReference>
<evidence type="ECO:0008006" key="3">
    <source>
        <dbReference type="Google" id="ProtNLM"/>
    </source>
</evidence>
<dbReference type="VEuPathDB" id="FungiDB:SPPG_07470"/>
<dbReference type="OrthoDB" id="278212at2759"/>
<dbReference type="FunCoup" id="A0A0L0H816">
    <property type="interactions" value="115"/>
</dbReference>
<dbReference type="PANTHER" id="PTHR10826">
    <property type="entry name" value="COMPLEMENT COMPONENT 1"/>
    <property type="match status" value="1"/>
</dbReference>
<accession>A0A0L0H816</accession>
<keyword evidence="2" id="KW-1185">Reference proteome</keyword>
<dbReference type="GO" id="GO:0005759">
    <property type="term" value="C:mitochondrial matrix"/>
    <property type="evidence" value="ECO:0007669"/>
    <property type="project" value="InterPro"/>
</dbReference>
<dbReference type="Proteomes" id="UP000053201">
    <property type="component" value="Unassembled WGS sequence"/>
</dbReference>
<dbReference type="eggNOG" id="KOG2536">
    <property type="taxonomic scope" value="Eukaryota"/>
</dbReference>
<sequence length="231" mass="26333">MFMRVSSSRLVVHTTRILQTRHISSQPRSHNIGPLLAQSLLKTAQEHTYYLPTEFKTSKGVLWKLNETLGDAEMVLSRTFGNEHISALFNVDAMSEFQDFADMEHEPAFGERPPVGLSIVIQKKTDSIESGALEIEASAKYPNIFINHITVFPSVDLCMDSSAQGDWQRRGLYSGPSFQQLPETLQDLFQEYITERGFDEELALRIHDIVEAKDQKEWDVWVKNVGNFIDI</sequence>
<dbReference type="SUPFAM" id="SSF54529">
    <property type="entry name" value="Mitochondrial glycoprotein MAM33-like"/>
    <property type="match status" value="1"/>
</dbReference>
<dbReference type="EMBL" id="KQ257465">
    <property type="protein sequence ID" value="KNC97074.1"/>
    <property type="molecule type" value="Genomic_DNA"/>
</dbReference>
<dbReference type="GO" id="GO:0042256">
    <property type="term" value="P:cytosolic ribosome assembly"/>
    <property type="evidence" value="ECO:0007669"/>
    <property type="project" value="TreeGrafter"/>
</dbReference>
<gene>
    <name evidence="1" type="ORF">SPPG_07470</name>
</gene>